<proteinExistence type="predicted"/>
<keyword evidence="3" id="KW-1185">Reference proteome</keyword>
<dbReference type="EMBL" id="ML213505">
    <property type="protein sequence ID" value="TFK54676.1"/>
    <property type="molecule type" value="Genomic_DNA"/>
</dbReference>
<reference evidence="2 3" key="1">
    <citation type="journal article" date="2019" name="Nat. Ecol. Evol.">
        <title>Megaphylogeny resolves global patterns of mushroom evolution.</title>
        <authorList>
            <person name="Varga T."/>
            <person name="Krizsan K."/>
            <person name="Foldi C."/>
            <person name="Dima B."/>
            <person name="Sanchez-Garcia M."/>
            <person name="Sanchez-Ramirez S."/>
            <person name="Szollosi G.J."/>
            <person name="Szarkandi J.G."/>
            <person name="Papp V."/>
            <person name="Albert L."/>
            <person name="Andreopoulos W."/>
            <person name="Angelini C."/>
            <person name="Antonin V."/>
            <person name="Barry K.W."/>
            <person name="Bougher N.L."/>
            <person name="Buchanan P."/>
            <person name="Buyck B."/>
            <person name="Bense V."/>
            <person name="Catcheside P."/>
            <person name="Chovatia M."/>
            <person name="Cooper J."/>
            <person name="Damon W."/>
            <person name="Desjardin D."/>
            <person name="Finy P."/>
            <person name="Geml J."/>
            <person name="Haridas S."/>
            <person name="Hughes K."/>
            <person name="Justo A."/>
            <person name="Karasinski D."/>
            <person name="Kautmanova I."/>
            <person name="Kiss B."/>
            <person name="Kocsube S."/>
            <person name="Kotiranta H."/>
            <person name="LaButti K.M."/>
            <person name="Lechner B.E."/>
            <person name="Liimatainen K."/>
            <person name="Lipzen A."/>
            <person name="Lukacs Z."/>
            <person name="Mihaltcheva S."/>
            <person name="Morgado L.N."/>
            <person name="Niskanen T."/>
            <person name="Noordeloos M.E."/>
            <person name="Ohm R.A."/>
            <person name="Ortiz-Santana B."/>
            <person name="Ovrebo C."/>
            <person name="Racz N."/>
            <person name="Riley R."/>
            <person name="Savchenko A."/>
            <person name="Shiryaev A."/>
            <person name="Soop K."/>
            <person name="Spirin V."/>
            <person name="Szebenyi C."/>
            <person name="Tomsovsky M."/>
            <person name="Tulloss R.E."/>
            <person name="Uehling J."/>
            <person name="Grigoriev I.V."/>
            <person name="Vagvolgyi C."/>
            <person name="Papp T."/>
            <person name="Martin F.M."/>
            <person name="Miettinen O."/>
            <person name="Hibbett D.S."/>
            <person name="Nagy L.G."/>
        </authorList>
    </citation>
    <scope>NUCLEOTIDE SEQUENCE [LARGE SCALE GENOMIC DNA]</scope>
    <source>
        <strain evidence="2 3">OMC1185</strain>
    </source>
</reference>
<evidence type="ECO:0000313" key="2">
    <source>
        <dbReference type="EMBL" id="TFK54676.1"/>
    </source>
</evidence>
<protein>
    <submittedName>
        <fullName evidence="2">Uncharacterized protein</fullName>
    </submittedName>
</protein>
<dbReference type="Proteomes" id="UP000305948">
    <property type="component" value="Unassembled WGS sequence"/>
</dbReference>
<sequence>MQPGYYEIGWGGHIVPKSSYKDDPIYSEVAGPRSALRSEETGQVELVLGIRPNGAPSLHLTIDQTRLLSRAIYIRKYSPAPPSDFISLSPISFRYEEELKKTVLKFKKNSFYSGAPPEVGRSRGLFEQQRVLYRLILGEIDLAKFCLSDPSWMDKFKVVSLFANTWDKDGRPIEERRRDPRILDLGWYEAELLSPTAPLVLHHFELDVKRGLRNGKNITRKKLENSETLPLGDLRAKLRELTQNLEHTILLVYDWPKTLSILHYLSVNCDHWRDDGLRSLLLPDNPNPDYRPPPRHHNPRDPRSRQRSLSPSPSTRLRSPPPPPRRSSVHIVDISALCRLLSITFPSVTEAARRLGVDVKPNEMCAANDTELLVRMWMSMSQGPAIDEQTQRRSALNLQALQQGTRNTAPAVEPANEDDDIDPNNIDPGDIQRASRDARGTNPYDELLDEEDYDEE</sequence>
<dbReference type="AlphaFoldDB" id="A0A5C3NDX1"/>
<accession>A0A5C3NDX1</accession>
<evidence type="ECO:0000313" key="3">
    <source>
        <dbReference type="Proteomes" id="UP000305948"/>
    </source>
</evidence>
<name>A0A5C3NDX1_9AGAM</name>
<feature type="compositionally biased region" description="Low complexity" evidence="1">
    <location>
        <begin position="307"/>
        <end position="318"/>
    </location>
</feature>
<evidence type="ECO:0000256" key="1">
    <source>
        <dbReference type="SAM" id="MobiDB-lite"/>
    </source>
</evidence>
<feature type="compositionally biased region" description="Acidic residues" evidence="1">
    <location>
        <begin position="446"/>
        <end position="456"/>
    </location>
</feature>
<organism evidence="2 3">
    <name type="scientific">Heliocybe sulcata</name>
    <dbReference type="NCBI Taxonomy" id="5364"/>
    <lineage>
        <taxon>Eukaryota</taxon>
        <taxon>Fungi</taxon>
        <taxon>Dikarya</taxon>
        <taxon>Basidiomycota</taxon>
        <taxon>Agaricomycotina</taxon>
        <taxon>Agaricomycetes</taxon>
        <taxon>Gloeophyllales</taxon>
        <taxon>Gloeophyllaceae</taxon>
        <taxon>Heliocybe</taxon>
    </lineage>
</organism>
<feature type="region of interest" description="Disordered" evidence="1">
    <location>
        <begin position="283"/>
        <end position="328"/>
    </location>
</feature>
<feature type="region of interest" description="Disordered" evidence="1">
    <location>
        <begin position="405"/>
        <end position="456"/>
    </location>
</feature>
<dbReference type="OrthoDB" id="3235609at2759"/>
<gene>
    <name evidence="2" type="ORF">OE88DRAFT_1653108</name>
</gene>